<dbReference type="Pfam" id="PF04122">
    <property type="entry name" value="CW_binding_2"/>
    <property type="match status" value="2"/>
</dbReference>
<evidence type="ECO:0000313" key="3">
    <source>
        <dbReference type="EMBL" id="EFU80428.1"/>
    </source>
</evidence>
<sequence>MNLKKKFVIGAASLALVAGMGVAPAMAADSGAPIPLPGGAKLERVDGMERMMTAFNAAKLRMQASQNGTALRKAYLVNQSSIVDAATAGMVNDGVILLVPGDAKGQQLLGAMMAKDPDLKVITTLIAVGGESVMPKDAVANVAKMNSKIVSKSKRLGGKNRYETNVAIAKEFFKDGPGTLPFLLARGDNPVDAITAGAYDRGPTLLVNPSGTVDPATVEYVKSTKDNNVIAMGGEGVLPSSQISQLFDTKEQLDPWSYKESLDKLKNNLRLAAANFIGQSAWQQGEDSIAGYFGRHSENSNKGACVDTAKLSGDTTLINIKDGIPTTEKCFIGYDRSLGLMKVNAANILKLVSGKQDLLDGEVKAAKAANIADQAAGKTVKDYTANAVTFTPATPGATPSYPGYNQLAAKFKAMYGVDPTPATATIDAEGVIHINDNGSWKFSTDGAFEGVSAEAIAATVSDYKDAVGDNPAIKIGTAVKGVKLADLPSSTVNTSDALTDSTTKHPINYAAVKEVTEKALADLTAAHKDAKKALDEAIAAWKAAPAAKIFTQDKAGFPRIQGKDRYGTSALLSYFLRGASSNTYLTGWTENDGWGFGASEAWKYVFLASGEDAHLIDSVVSGQLQHGPILLVHSSGDLPADVASELKDMGTAKKLEGGYVVGGTGAVEDAVAKAAAAKIAEGGKFVTAATPAAPAATQSTKPVLGAPSGDITAAGGTATIAITGYNSAYTYNVTLDATSIAAGYTQTRNNGTITVTAPASLTSGAHATVTVSVTSDEDGAGSAKTVSEVATATINVAVS</sequence>
<dbReference type="Proteomes" id="UP000005573">
    <property type="component" value="Unassembled WGS sequence"/>
</dbReference>
<gene>
    <name evidence="3" type="ORF">HMPREF0388_0648</name>
</gene>
<dbReference type="AlphaFoldDB" id="E6LXR1"/>
<name>E6LXR1_9ACTO</name>
<dbReference type="Gene3D" id="3.40.50.12090">
    <property type="match status" value="1"/>
</dbReference>
<comment type="caution">
    <text evidence="3">The sequence shown here is derived from an EMBL/GenBank/DDBJ whole genome shotgun (WGS) entry which is preliminary data.</text>
</comment>
<protein>
    <submittedName>
        <fullName evidence="3">Gram-positive signal peptide protein, YSIRK family</fullName>
    </submittedName>
</protein>
<dbReference type="RefSeq" id="WP_004009073.1">
    <property type="nucleotide sequence ID" value="NZ_GL622340.1"/>
</dbReference>
<evidence type="ECO:0000313" key="4">
    <source>
        <dbReference type="Proteomes" id="UP000005573"/>
    </source>
</evidence>
<dbReference type="HOGENOM" id="CLU_366737_0_0_11"/>
<keyword evidence="2" id="KW-0732">Signal</keyword>
<accession>E6LXR1</accession>
<feature type="coiled-coil region" evidence="1">
    <location>
        <begin position="513"/>
        <end position="540"/>
    </location>
</feature>
<evidence type="ECO:0000256" key="1">
    <source>
        <dbReference type="SAM" id="Coils"/>
    </source>
</evidence>
<reference evidence="3 4" key="1">
    <citation type="submission" date="2010-12" db="EMBL/GenBank/DDBJ databases">
        <authorList>
            <person name="Muzny D."/>
            <person name="Qin X."/>
            <person name="Deng J."/>
            <person name="Jiang H."/>
            <person name="Liu Y."/>
            <person name="Qu J."/>
            <person name="Song X.-Z."/>
            <person name="Zhang L."/>
            <person name="Thornton R."/>
            <person name="Coyle M."/>
            <person name="Francisco L."/>
            <person name="Jackson L."/>
            <person name="Javaid M."/>
            <person name="Korchina V."/>
            <person name="Kovar C."/>
            <person name="Mata R."/>
            <person name="Mathew T."/>
            <person name="Ngo R."/>
            <person name="Nguyen L."/>
            <person name="Nguyen N."/>
            <person name="Okwuonu G."/>
            <person name="Ongeri F."/>
            <person name="Pham C."/>
            <person name="Simmons D."/>
            <person name="Wilczek-Boney K."/>
            <person name="Hale W."/>
            <person name="Jakkamsetti A."/>
            <person name="Pham P."/>
            <person name="Ruth R."/>
            <person name="San Lucas F."/>
            <person name="Warren J."/>
            <person name="Zhang J."/>
            <person name="Zhao Z."/>
            <person name="Zhou C."/>
            <person name="Zhu D."/>
            <person name="Lee S."/>
            <person name="Bess C."/>
            <person name="Blankenburg K."/>
            <person name="Forbes L."/>
            <person name="Fu Q."/>
            <person name="Gubbala S."/>
            <person name="Hirani K."/>
            <person name="Jayaseelan J.C."/>
            <person name="Lara F."/>
            <person name="Munidasa M."/>
            <person name="Palculict T."/>
            <person name="Patil S."/>
            <person name="Pu L.-L."/>
            <person name="Saada N."/>
            <person name="Tang L."/>
            <person name="Weissenberger G."/>
            <person name="Zhu Y."/>
            <person name="Hemphill L."/>
            <person name="Shang Y."/>
            <person name="Youmans B."/>
            <person name="Ayvaz T."/>
            <person name="Ross M."/>
            <person name="Santibanez J."/>
            <person name="Aqrawi P."/>
            <person name="Gross S."/>
            <person name="Joshi V."/>
            <person name="Fowler G."/>
            <person name="Nazareth L."/>
            <person name="Reid J."/>
            <person name="Worley K."/>
            <person name="Petrosino J."/>
            <person name="Highlander S."/>
            <person name="Gibbs R."/>
        </authorList>
    </citation>
    <scope>NUCLEOTIDE SEQUENCE [LARGE SCALE GENOMIC DNA]</scope>
    <source>
        <strain evidence="3 4">ATCC 51333</strain>
    </source>
</reference>
<proteinExistence type="predicted"/>
<evidence type="ECO:0000256" key="2">
    <source>
        <dbReference type="SAM" id="SignalP"/>
    </source>
</evidence>
<dbReference type="InterPro" id="IPR007253">
    <property type="entry name" value="Cell_wall-bd_2"/>
</dbReference>
<feature type="chain" id="PRO_5003207904" evidence="2">
    <location>
        <begin position="28"/>
        <end position="799"/>
    </location>
</feature>
<keyword evidence="1" id="KW-0175">Coiled coil</keyword>
<dbReference type="EMBL" id="AEPY01000004">
    <property type="protein sequence ID" value="EFU80428.1"/>
    <property type="molecule type" value="Genomic_DNA"/>
</dbReference>
<organism evidence="3 4">
    <name type="scientific">Mobiluncus curtisii ATCC 51333</name>
    <dbReference type="NCBI Taxonomy" id="887326"/>
    <lineage>
        <taxon>Bacteria</taxon>
        <taxon>Bacillati</taxon>
        <taxon>Actinomycetota</taxon>
        <taxon>Actinomycetes</taxon>
        <taxon>Actinomycetales</taxon>
        <taxon>Actinomycetaceae</taxon>
        <taxon>Mobiluncus</taxon>
    </lineage>
</organism>
<feature type="signal peptide" evidence="2">
    <location>
        <begin position="1"/>
        <end position="27"/>
    </location>
</feature>